<dbReference type="CDD" id="cd09023">
    <property type="entry name" value="Aldose_epim_Ec_c4013"/>
    <property type="match status" value="1"/>
</dbReference>
<dbReference type="EMBL" id="JBBMFC010000013">
    <property type="protein sequence ID" value="MEQ2578909.1"/>
    <property type="molecule type" value="Genomic_DNA"/>
</dbReference>
<reference evidence="1 2" key="1">
    <citation type="submission" date="2024-03" db="EMBL/GenBank/DDBJ databases">
        <title>Human intestinal bacterial collection.</title>
        <authorList>
            <person name="Pauvert C."/>
            <person name="Hitch T.C.A."/>
            <person name="Clavel T."/>
        </authorList>
    </citation>
    <scope>NUCLEOTIDE SEQUENCE [LARGE SCALE GENOMIC DNA]</scope>
    <source>
        <strain evidence="1 2">CLA-AA-H78B</strain>
    </source>
</reference>
<name>A0ABV1I2R0_9FIRM</name>
<dbReference type="InterPro" id="IPR014718">
    <property type="entry name" value="GH-type_carb-bd"/>
</dbReference>
<protein>
    <submittedName>
        <fullName evidence="1">Aldose 1-epimerase family protein</fullName>
    </submittedName>
</protein>
<dbReference type="Gene3D" id="2.70.98.10">
    <property type="match status" value="1"/>
</dbReference>
<comment type="caution">
    <text evidence="1">The sequence shown here is derived from an EMBL/GenBank/DDBJ whole genome shotgun (WGS) entry which is preliminary data.</text>
</comment>
<dbReference type="Pfam" id="PF14486">
    <property type="entry name" value="DUF4432"/>
    <property type="match status" value="1"/>
</dbReference>
<dbReference type="RefSeq" id="WP_349144441.1">
    <property type="nucleotide sequence ID" value="NZ_JBBMFC010000013.1"/>
</dbReference>
<organism evidence="1 2">
    <name type="scientific">Hominiventricola aquisgranensis</name>
    <dbReference type="NCBI Taxonomy" id="3133164"/>
    <lineage>
        <taxon>Bacteria</taxon>
        <taxon>Bacillati</taxon>
        <taxon>Bacillota</taxon>
        <taxon>Clostridia</taxon>
        <taxon>Lachnospirales</taxon>
        <taxon>Lachnospiraceae</taxon>
        <taxon>Hominiventricola</taxon>
    </lineage>
</organism>
<keyword evidence="2" id="KW-1185">Reference proteome</keyword>
<proteinExistence type="predicted"/>
<dbReference type="InterPro" id="IPR027839">
    <property type="entry name" value="DUF4432"/>
</dbReference>
<accession>A0ABV1I2R0</accession>
<sequence>MKNPNRNYFGHESQLYRVEEHRLIGGKGDNMRLFEVNNGSGLEFTICADRSADISRLSYQGINLSYFSVCGYTAPTYYDKTGLNFLKSFNCGFLTTCGVQSMGSPSEYEGTEYGLHGTMSHTPADQVSYDISENGDITVTAKMTDACIFNQKISLVRTYHCAYGSNELTIEDTFKNEGSKDEPFLLLYHMNMGYPLLSESALVDISSAKVVARNEAAEPEVDQWNKMIPPVANYDERCFYHTFEGERATAKIYNPDVQKGLAISFDPRLLPVMCEWKMMGEKDYVLGLEPANNYLEGRKYLEENHMMTTLKTGGTFHNKITVTFFDKQADWEAAR</sequence>
<evidence type="ECO:0000313" key="2">
    <source>
        <dbReference type="Proteomes" id="UP001470288"/>
    </source>
</evidence>
<evidence type="ECO:0000313" key="1">
    <source>
        <dbReference type="EMBL" id="MEQ2578909.1"/>
    </source>
</evidence>
<gene>
    <name evidence="1" type="ORF">WMO62_08660</name>
</gene>
<dbReference type="Proteomes" id="UP001470288">
    <property type="component" value="Unassembled WGS sequence"/>
</dbReference>